<accession>A0A2X2M9D8</accession>
<evidence type="ECO:0000313" key="2">
    <source>
        <dbReference type="Proteomes" id="UP000249913"/>
    </source>
</evidence>
<dbReference type="Gene3D" id="3.40.1180.10">
    <property type="entry name" value="Decaprenyl diphosphate synthase-like"/>
    <property type="match status" value="1"/>
</dbReference>
<name>A0A2X2M9D8_STAAU</name>
<organism evidence="1 2">
    <name type="scientific">Staphylococcus aureus</name>
    <dbReference type="NCBI Taxonomy" id="1280"/>
    <lineage>
        <taxon>Bacteria</taxon>
        <taxon>Bacillati</taxon>
        <taxon>Bacillota</taxon>
        <taxon>Bacilli</taxon>
        <taxon>Bacillales</taxon>
        <taxon>Staphylococcaceae</taxon>
        <taxon>Staphylococcus</taxon>
    </lineage>
</organism>
<dbReference type="Proteomes" id="UP000249913">
    <property type="component" value="Unassembled WGS sequence"/>
</dbReference>
<dbReference type="SUPFAM" id="SSF64005">
    <property type="entry name" value="Undecaprenyl diphosphate synthase"/>
    <property type="match status" value="1"/>
</dbReference>
<dbReference type="InterPro" id="IPR036424">
    <property type="entry name" value="UPP_synth-like_sf"/>
</dbReference>
<dbReference type="EMBL" id="UAUX01000008">
    <property type="protein sequence ID" value="SPZ98450.1"/>
    <property type="molecule type" value="Genomic_DNA"/>
</dbReference>
<dbReference type="AlphaFoldDB" id="A0A2X2M9D8"/>
<reference evidence="1 2" key="1">
    <citation type="submission" date="2018-06" db="EMBL/GenBank/DDBJ databases">
        <authorList>
            <consortium name="Pathogen Informatics"/>
            <person name="Doyle S."/>
        </authorList>
    </citation>
    <scope>NUCLEOTIDE SEQUENCE [LARGE SCALE GENOMIC DNA]</scope>
    <source>
        <strain evidence="1 2">NCTC7878</strain>
    </source>
</reference>
<dbReference type="EC" id="2.5.1.31" evidence="1"/>
<keyword evidence="1" id="KW-0808">Transferase</keyword>
<proteinExistence type="predicted"/>
<gene>
    <name evidence="1" type="ORF">NCTC7878_01846</name>
</gene>
<evidence type="ECO:0000313" key="1">
    <source>
        <dbReference type="EMBL" id="SPZ98450.1"/>
    </source>
</evidence>
<sequence length="62" mass="7230">MLKKRQLIIPALKLIFAINYGGRAELVHSIKNMFDELHQQGLNSDIIDENIYKQSFNDKRLS</sequence>
<protein>
    <submittedName>
        <fullName evidence="1">Undecaprenyl pyrophosphate synthetase</fullName>
        <ecNumber evidence="1">2.5.1.31</ecNumber>
    </submittedName>
</protein>
<dbReference type="GO" id="GO:0008834">
    <property type="term" value="F:ditrans,polycis-undecaprenyl-diphosphate synthase [(2E,6E)-farnesyl-diphosphate specific] activity"/>
    <property type="evidence" value="ECO:0007669"/>
    <property type="project" value="UniProtKB-EC"/>
</dbReference>